<dbReference type="Proteomes" id="UP001226867">
    <property type="component" value="Unassembled WGS sequence"/>
</dbReference>
<reference evidence="6 7" key="1">
    <citation type="submission" date="2023-07" db="EMBL/GenBank/DDBJ databases">
        <title>Sorghum-associated microbial communities from plants grown in Nebraska, USA.</title>
        <authorList>
            <person name="Schachtman D."/>
        </authorList>
    </citation>
    <scope>NUCLEOTIDE SEQUENCE [LARGE SCALE GENOMIC DNA]</scope>
    <source>
        <strain evidence="6 7">DS1607</strain>
    </source>
</reference>
<keyword evidence="1" id="KW-1133">Transmembrane helix</keyword>
<dbReference type="SUPFAM" id="SSF55785">
    <property type="entry name" value="PYP-like sensor domain (PAS domain)"/>
    <property type="match status" value="1"/>
</dbReference>
<dbReference type="Pfam" id="PF00989">
    <property type="entry name" value="PAS"/>
    <property type="match status" value="1"/>
</dbReference>
<evidence type="ECO:0000259" key="4">
    <source>
        <dbReference type="PROSITE" id="PS50883"/>
    </source>
</evidence>
<feature type="domain" description="GGDEF" evidence="5">
    <location>
        <begin position="319"/>
        <end position="452"/>
    </location>
</feature>
<dbReference type="Gene3D" id="3.30.70.270">
    <property type="match status" value="1"/>
</dbReference>
<dbReference type="InterPro" id="IPR013767">
    <property type="entry name" value="PAS_fold"/>
</dbReference>
<dbReference type="InterPro" id="IPR000014">
    <property type="entry name" value="PAS"/>
</dbReference>
<dbReference type="CDD" id="cd01948">
    <property type="entry name" value="EAL"/>
    <property type="match status" value="1"/>
</dbReference>
<dbReference type="CDD" id="cd01949">
    <property type="entry name" value="GGDEF"/>
    <property type="match status" value="1"/>
</dbReference>
<dbReference type="NCBIfam" id="TIGR00254">
    <property type="entry name" value="GGDEF"/>
    <property type="match status" value="1"/>
</dbReference>
<evidence type="ECO:0000313" key="6">
    <source>
        <dbReference type="EMBL" id="MDP9899035.1"/>
    </source>
</evidence>
<evidence type="ECO:0000256" key="1">
    <source>
        <dbReference type="SAM" id="Phobius"/>
    </source>
</evidence>
<keyword evidence="1" id="KW-0472">Membrane</keyword>
<dbReference type="PROSITE" id="PS50112">
    <property type="entry name" value="PAS"/>
    <property type="match status" value="1"/>
</dbReference>
<feature type="domain" description="PAS" evidence="2">
    <location>
        <begin position="156"/>
        <end position="229"/>
    </location>
</feature>
<accession>A0ABT9S3W9</accession>
<dbReference type="InterPro" id="IPR000160">
    <property type="entry name" value="GGDEF_dom"/>
</dbReference>
<dbReference type="EMBL" id="JAUSRO010000004">
    <property type="protein sequence ID" value="MDP9899035.1"/>
    <property type="molecule type" value="Genomic_DNA"/>
</dbReference>
<keyword evidence="1" id="KW-0812">Transmembrane</keyword>
<dbReference type="Pfam" id="PF00990">
    <property type="entry name" value="GGDEF"/>
    <property type="match status" value="1"/>
</dbReference>
<evidence type="ECO:0000313" key="7">
    <source>
        <dbReference type="Proteomes" id="UP001226867"/>
    </source>
</evidence>
<keyword evidence="7" id="KW-1185">Reference proteome</keyword>
<dbReference type="PROSITE" id="PS50113">
    <property type="entry name" value="PAC"/>
    <property type="match status" value="1"/>
</dbReference>
<sequence length="731" mass="80458">MMIVLVVGLPLTYFSVCYGSAAAALQTKAAFRGEVITQAINRAPQMWRFDEHRLQELLVRLPMEPADERAAIVSDEGETIVASRSAVAWPVMSRSVPLFEAGVPVGRVVVQRSLRGLLMESGIAALLGLVVAAVVLTALRQLLAKYRSIVSAMYDEQERARVTLQSIGDAVITIDANERVEYLNPMAERLTQWTLAEARGKLLNEVCALADESTMQAIAPRVKQAMREGRFCAFSGQDVALFRRDGSSLAIEESAAPIRSEGGDVTGGVMVFRDVSGMRRMAQRISWAATHDALTGLINRAEFEIRVDAALLSLQTLGQPHALCHLDLDKFKIINDTCGYAAGDALLKQMADLLQENLFSSCSVARLGGDEFGILFEGRTVEQAKLIIEDLLALLSRHRFRWDGRDLSVSASAGLVGVSADTGTRSDAFNAADTACEFAKQQGRNRVCVYRHSDRDLTKHRSEVHWAARLASAVEEKRLVLYYQPYANLRSDKFERRHIQILLRLLDENGEVTDTETFLPAAERYNLMPSLDRWVIGAVFSRYRELAVMLGEPLTCCIKLSGTTLNSDGMFKFLRDLSLRHELPQGALSFEITEKAAINNMLKATQFMGAVRSLGFTFALNDFGIGSSSLAYLKKLPVDYLKIDGSLVRNMVHDRADRTMVETINRVGHLMGFQTIAEHAESDDVVRQLRAIGVDYAQGEAVQSPSPLTSSLSLSAIQPGATSIGDTQGIF</sequence>
<feature type="domain" description="PAC" evidence="3">
    <location>
        <begin position="235"/>
        <end position="287"/>
    </location>
</feature>
<evidence type="ECO:0000259" key="5">
    <source>
        <dbReference type="PROSITE" id="PS50887"/>
    </source>
</evidence>
<dbReference type="Pfam" id="PF00563">
    <property type="entry name" value="EAL"/>
    <property type="match status" value="1"/>
</dbReference>
<feature type="domain" description="EAL" evidence="4">
    <location>
        <begin position="463"/>
        <end position="719"/>
    </location>
</feature>
<dbReference type="NCBIfam" id="TIGR00229">
    <property type="entry name" value="sensory_box"/>
    <property type="match status" value="1"/>
</dbReference>
<dbReference type="InterPro" id="IPR001633">
    <property type="entry name" value="EAL_dom"/>
</dbReference>
<evidence type="ECO:0000259" key="2">
    <source>
        <dbReference type="PROSITE" id="PS50112"/>
    </source>
</evidence>
<dbReference type="PROSITE" id="PS50887">
    <property type="entry name" value="GGDEF"/>
    <property type="match status" value="1"/>
</dbReference>
<gene>
    <name evidence="6" type="ORF">J2W36_001280</name>
</gene>
<dbReference type="Gene3D" id="3.20.20.450">
    <property type="entry name" value="EAL domain"/>
    <property type="match status" value="1"/>
</dbReference>
<organism evidence="6 7">
    <name type="scientific">Variovorax ginsengisoli</name>
    <dbReference type="NCBI Taxonomy" id="363844"/>
    <lineage>
        <taxon>Bacteria</taxon>
        <taxon>Pseudomonadati</taxon>
        <taxon>Pseudomonadota</taxon>
        <taxon>Betaproteobacteria</taxon>
        <taxon>Burkholderiales</taxon>
        <taxon>Comamonadaceae</taxon>
        <taxon>Variovorax</taxon>
    </lineage>
</organism>
<feature type="transmembrane region" description="Helical" evidence="1">
    <location>
        <begin position="117"/>
        <end position="139"/>
    </location>
</feature>
<dbReference type="SMART" id="SM00052">
    <property type="entry name" value="EAL"/>
    <property type="match status" value="1"/>
</dbReference>
<dbReference type="InterPro" id="IPR052155">
    <property type="entry name" value="Biofilm_reg_signaling"/>
</dbReference>
<dbReference type="PANTHER" id="PTHR44757:SF4">
    <property type="entry name" value="DIGUANYLATE CYCLASE DGCE-RELATED"/>
    <property type="match status" value="1"/>
</dbReference>
<proteinExistence type="predicted"/>
<dbReference type="SUPFAM" id="SSF55073">
    <property type="entry name" value="Nucleotide cyclase"/>
    <property type="match status" value="1"/>
</dbReference>
<protein>
    <submittedName>
        <fullName evidence="6">Diguanylate cyclase (GGDEF)-like protein/PAS domain S-box-containing protein</fullName>
    </submittedName>
</protein>
<dbReference type="CDD" id="cd00130">
    <property type="entry name" value="PAS"/>
    <property type="match status" value="1"/>
</dbReference>
<dbReference type="PANTHER" id="PTHR44757">
    <property type="entry name" value="DIGUANYLATE CYCLASE DGCP"/>
    <property type="match status" value="1"/>
</dbReference>
<dbReference type="InterPro" id="IPR035919">
    <property type="entry name" value="EAL_sf"/>
</dbReference>
<evidence type="ECO:0000259" key="3">
    <source>
        <dbReference type="PROSITE" id="PS50113"/>
    </source>
</evidence>
<dbReference type="Gene3D" id="3.30.450.20">
    <property type="entry name" value="PAS domain"/>
    <property type="match status" value="1"/>
</dbReference>
<dbReference type="SMART" id="SM00267">
    <property type="entry name" value="GGDEF"/>
    <property type="match status" value="1"/>
</dbReference>
<dbReference type="RefSeq" id="WP_307688862.1">
    <property type="nucleotide sequence ID" value="NZ_JAUSRO010000004.1"/>
</dbReference>
<dbReference type="PROSITE" id="PS50883">
    <property type="entry name" value="EAL"/>
    <property type="match status" value="1"/>
</dbReference>
<dbReference type="InterPro" id="IPR000700">
    <property type="entry name" value="PAS-assoc_C"/>
</dbReference>
<dbReference type="SUPFAM" id="SSF141868">
    <property type="entry name" value="EAL domain-like"/>
    <property type="match status" value="1"/>
</dbReference>
<dbReference type="InterPro" id="IPR035965">
    <property type="entry name" value="PAS-like_dom_sf"/>
</dbReference>
<dbReference type="InterPro" id="IPR029787">
    <property type="entry name" value="Nucleotide_cyclase"/>
</dbReference>
<dbReference type="SMART" id="SM00091">
    <property type="entry name" value="PAS"/>
    <property type="match status" value="1"/>
</dbReference>
<name>A0ABT9S3W9_9BURK</name>
<comment type="caution">
    <text evidence="6">The sequence shown here is derived from an EMBL/GenBank/DDBJ whole genome shotgun (WGS) entry which is preliminary data.</text>
</comment>
<dbReference type="InterPro" id="IPR043128">
    <property type="entry name" value="Rev_trsase/Diguanyl_cyclase"/>
</dbReference>